<gene>
    <name evidence="1" type="ORF">SAMN06296052_13061</name>
</gene>
<protein>
    <recommendedName>
        <fullName evidence="3">DUF4905 domain-containing protein</fullName>
    </recommendedName>
</protein>
<organism evidence="1 2">
    <name type="scientific">Pontibacter ummariensis</name>
    <dbReference type="NCBI Taxonomy" id="1610492"/>
    <lineage>
        <taxon>Bacteria</taxon>
        <taxon>Pseudomonadati</taxon>
        <taxon>Bacteroidota</taxon>
        <taxon>Cytophagia</taxon>
        <taxon>Cytophagales</taxon>
        <taxon>Hymenobacteraceae</taxon>
        <taxon>Pontibacter</taxon>
    </lineage>
</organism>
<dbReference type="EMBL" id="FZOQ01000030">
    <property type="protein sequence ID" value="SNT20185.1"/>
    <property type="molecule type" value="Genomic_DNA"/>
</dbReference>
<dbReference type="AlphaFoldDB" id="A0A239KQ66"/>
<keyword evidence="2" id="KW-1185">Reference proteome</keyword>
<dbReference type="Proteomes" id="UP000198432">
    <property type="component" value="Unassembled WGS sequence"/>
</dbReference>
<dbReference type="Pfam" id="PF16248">
    <property type="entry name" value="DUF4905"/>
    <property type="match status" value="1"/>
</dbReference>
<evidence type="ECO:0000313" key="2">
    <source>
        <dbReference type="Proteomes" id="UP000198432"/>
    </source>
</evidence>
<accession>A0A239KQ66</accession>
<name>A0A239KQ66_9BACT</name>
<evidence type="ECO:0008006" key="3">
    <source>
        <dbReference type="Google" id="ProtNLM"/>
    </source>
</evidence>
<proteinExistence type="predicted"/>
<sequence length="258" mass="28532">MWGIRLDTATGRLALEVRDADVLLTHFYTLEVSSHSMKRLYLPQAQAWWQGLEEATDGLLFLHGYGDRKLGQHRGILAMSAETGSLAWEQPLLAFYGLAAEGLLAFTAAKPEASFTLLHTQTGKVLQEGISQQEAAGRVQAYNTSRFSQSTYPTLYLAGEEYFTQVGAFLQARLGVEPKKAIEYAETEGCFIVSFYGAEADGKLSNRLAVFDLAGELQINVQMGTGLSGIGSDTFFIFKDELYFILNKDTLKAYRLLV</sequence>
<reference evidence="2" key="1">
    <citation type="submission" date="2017-06" db="EMBL/GenBank/DDBJ databases">
        <authorList>
            <person name="Varghese N."/>
            <person name="Submissions S."/>
        </authorList>
    </citation>
    <scope>NUCLEOTIDE SEQUENCE [LARGE SCALE GENOMIC DNA]</scope>
    <source>
        <strain evidence="2">NKM1</strain>
    </source>
</reference>
<dbReference type="RefSeq" id="WP_089321465.1">
    <property type="nucleotide sequence ID" value="NZ_FZOQ01000030.1"/>
</dbReference>
<evidence type="ECO:0000313" key="1">
    <source>
        <dbReference type="EMBL" id="SNT20185.1"/>
    </source>
</evidence>
<dbReference type="OrthoDB" id="849670at2"/>
<dbReference type="InterPro" id="IPR032595">
    <property type="entry name" value="DUF4905"/>
</dbReference>